<feature type="domain" description="F-box" evidence="1">
    <location>
        <begin position="1"/>
        <end position="46"/>
    </location>
</feature>
<protein>
    <recommendedName>
        <fullName evidence="1">F-box domain-containing protein</fullName>
    </recommendedName>
</protein>
<evidence type="ECO:0000313" key="2">
    <source>
        <dbReference type="EMBL" id="KAI1703832.1"/>
    </source>
</evidence>
<comment type="caution">
    <text evidence="2">The sequence shown here is derived from an EMBL/GenBank/DDBJ whole genome shotgun (WGS) entry which is preliminary data.</text>
</comment>
<gene>
    <name evidence="2" type="ORF">DdX_14671</name>
</gene>
<dbReference type="Proteomes" id="UP001201812">
    <property type="component" value="Unassembled WGS sequence"/>
</dbReference>
<dbReference type="AlphaFoldDB" id="A0AAD4MTU7"/>
<dbReference type="InterPro" id="IPR001810">
    <property type="entry name" value="F-box_dom"/>
</dbReference>
<keyword evidence="3" id="KW-1185">Reference proteome</keyword>
<evidence type="ECO:0000313" key="3">
    <source>
        <dbReference type="Proteomes" id="UP001201812"/>
    </source>
</evidence>
<dbReference type="EMBL" id="JAKKPZ010000076">
    <property type="protein sequence ID" value="KAI1703832.1"/>
    <property type="molecule type" value="Genomic_DNA"/>
</dbReference>
<evidence type="ECO:0000259" key="1">
    <source>
        <dbReference type="PROSITE" id="PS50181"/>
    </source>
</evidence>
<name>A0AAD4MTU7_9BILA</name>
<organism evidence="2 3">
    <name type="scientific">Ditylenchus destructor</name>
    <dbReference type="NCBI Taxonomy" id="166010"/>
    <lineage>
        <taxon>Eukaryota</taxon>
        <taxon>Metazoa</taxon>
        <taxon>Ecdysozoa</taxon>
        <taxon>Nematoda</taxon>
        <taxon>Chromadorea</taxon>
        <taxon>Rhabditida</taxon>
        <taxon>Tylenchina</taxon>
        <taxon>Tylenchomorpha</taxon>
        <taxon>Sphaerularioidea</taxon>
        <taxon>Anguinidae</taxon>
        <taxon>Anguininae</taxon>
        <taxon>Ditylenchus</taxon>
    </lineage>
</organism>
<accession>A0AAD4MTU7</accession>
<sequence length="188" mass="22607">MFYLPNEVLSVITNFLSNDDITDLMLLSRNFNALVTPRLKNINQEMSARNLSIESFMPKPVETDNEWISQLDLKRFEPIGFKAKKQMKEFFEKVDDDDDFLKCLRKAGDQNASLDRFKKIMSLERFNDPTFLRVLCTLISIPEFRVEYNVTWSLTSYIHFLCKQRLENRYSQTFRDVKRIWSFYNRYY</sequence>
<dbReference type="PROSITE" id="PS50181">
    <property type="entry name" value="FBOX"/>
    <property type="match status" value="1"/>
</dbReference>
<proteinExistence type="predicted"/>
<reference evidence="2" key="1">
    <citation type="submission" date="2022-01" db="EMBL/GenBank/DDBJ databases">
        <title>Genome Sequence Resource for Two Populations of Ditylenchus destructor, the Migratory Endoparasitic Phytonematode.</title>
        <authorList>
            <person name="Zhang H."/>
            <person name="Lin R."/>
            <person name="Xie B."/>
        </authorList>
    </citation>
    <scope>NUCLEOTIDE SEQUENCE</scope>
    <source>
        <strain evidence="2">BazhouSP</strain>
    </source>
</reference>